<evidence type="ECO:0000256" key="1">
    <source>
        <dbReference type="ARBA" id="ARBA00023015"/>
    </source>
</evidence>
<evidence type="ECO:0000259" key="4">
    <source>
        <dbReference type="PROSITE" id="PS50987"/>
    </source>
</evidence>
<evidence type="ECO:0000313" key="5">
    <source>
        <dbReference type="EMBL" id="MDK9494825.1"/>
    </source>
</evidence>
<name>A0ABT7GML9_9ACTN</name>
<keyword evidence="2" id="KW-0238">DNA-binding</keyword>
<keyword evidence="1" id="KW-0805">Transcription regulation</keyword>
<dbReference type="InterPro" id="IPR051011">
    <property type="entry name" value="Metal_resp_trans_reg"/>
</dbReference>
<feature type="domain" description="HTH arsR-type" evidence="4">
    <location>
        <begin position="11"/>
        <end position="105"/>
    </location>
</feature>
<dbReference type="RefSeq" id="WP_285340569.1">
    <property type="nucleotide sequence ID" value="NZ_JASITI010000003.1"/>
</dbReference>
<dbReference type="SMART" id="SM00418">
    <property type="entry name" value="HTH_ARSR"/>
    <property type="match status" value="1"/>
</dbReference>
<accession>A0ABT7GML9</accession>
<comment type="caution">
    <text evidence="5">The sequence shown here is derived from an EMBL/GenBank/DDBJ whole genome shotgun (WGS) entry which is preliminary data.</text>
</comment>
<keyword evidence="6" id="KW-1185">Reference proteome</keyword>
<dbReference type="EMBL" id="JASITI010000003">
    <property type="protein sequence ID" value="MDK9494825.1"/>
    <property type="molecule type" value="Genomic_DNA"/>
</dbReference>
<organism evidence="5 6">
    <name type="scientific">Streptomyces katrae</name>
    <dbReference type="NCBI Taxonomy" id="68223"/>
    <lineage>
        <taxon>Bacteria</taxon>
        <taxon>Bacillati</taxon>
        <taxon>Actinomycetota</taxon>
        <taxon>Actinomycetes</taxon>
        <taxon>Kitasatosporales</taxon>
        <taxon>Streptomycetaceae</taxon>
        <taxon>Streptomyces</taxon>
    </lineage>
</organism>
<dbReference type="SUPFAM" id="SSF46785">
    <property type="entry name" value="Winged helix' DNA-binding domain"/>
    <property type="match status" value="1"/>
</dbReference>
<keyword evidence="3" id="KW-0804">Transcription</keyword>
<evidence type="ECO:0000313" key="6">
    <source>
        <dbReference type="Proteomes" id="UP001223390"/>
    </source>
</evidence>
<dbReference type="PRINTS" id="PR00778">
    <property type="entry name" value="HTHARSR"/>
</dbReference>
<dbReference type="InterPro" id="IPR011991">
    <property type="entry name" value="ArsR-like_HTH"/>
</dbReference>
<dbReference type="PANTHER" id="PTHR43132">
    <property type="entry name" value="ARSENICAL RESISTANCE OPERON REPRESSOR ARSR-RELATED"/>
    <property type="match status" value="1"/>
</dbReference>
<dbReference type="Proteomes" id="UP001223390">
    <property type="component" value="Unassembled WGS sequence"/>
</dbReference>
<dbReference type="CDD" id="cd00090">
    <property type="entry name" value="HTH_ARSR"/>
    <property type="match status" value="1"/>
</dbReference>
<dbReference type="PANTHER" id="PTHR43132:SF6">
    <property type="entry name" value="HTH-TYPE TRANSCRIPTIONAL REPRESSOR CZRA"/>
    <property type="match status" value="1"/>
</dbReference>
<evidence type="ECO:0000256" key="3">
    <source>
        <dbReference type="ARBA" id="ARBA00023163"/>
    </source>
</evidence>
<dbReference type="PROSITE" id="PS50987">
    <property type="entry name" value="HTH_ARSR_2"/>
    <property type="match status" value="1"/>
</dbReference>
<dbReference type="Pfam" id="PF01022">
    <property type="entry name" value="HTH_5"/>
    <property type="match status" value="1"/>
</dbReference>
<dbReference type="InterPro" id="IPR036390">
    <property type="entry name" value="WH_DNA-bd_sf"/>
</dbReference>
<proteinExistence type="predicted"/>
<dbReference type="NCBIfam" id="NF033788">
    <property type="entry name" value="HTH_metalloreg"/>
    <property type="match status" value="1"/>
</dbReference>
<reference evidence="5 6" key="1">
    <citation type="submission" date="2023-05" db="EMBL/GenBank/DDBJ databases">
        <title>Sequencing and Assembly of Streptomyces sp. NP73.</title>
        <authorList>
            <person name="Konwar A.N."/>
            <person name="Saikia K."/>
            <person name="Thakur D."/>
        </authorList>
    </citation>
    <scope>NUCLEOTIDE SEQUENCE [LARGE SCALE GENOMIC DNA]</scope>
    <source>
        <strain evidence="5 6">NP73</strain>
    </source>
</reference>
<evidence type="ECO:0000256" key="2">
    <source>
        <dbReference type="ARBA" id="ARBA00023125"/>
    </source>
</evidence>
<sequence>MEPAPEPGPTLTEPDAAAVAEVMQGLASPARIRILARLLHAPCSVGELAEALGLGQPTVSNHLRLLRHLDLVAGRRDGRSVVYELHDEHVTALLRQVLEHVHHGIAHTA</sequence>
<protein>
    <submittedName>
        <fullName evidence="5">Metalloregulator ArsR/SmtB family transcription factor</fullName>
    </submittedName>
</protein>
<dbReference type="Gene3D" id="1.10.10.10">
    <property type="entry name" value="Winged helix-like DNA-binding domain superfamily/Winged helix DNA-binding domain"/>
    <property type="match status" value="1"/>
</dbReference>
<gene>
    <name evidence="5" type="ORF">QEZ40_003460</name>
</gene>
<dbReference type="InterPro" id="IPR036388">
    <property type="entry name" value="WH-like_DNA-bd_sf"/>
</dbReference>
<dbReference type="InterPro" id="IPR001845">
    <property type="entry name" value="HTH_ArsR_DNA-bd_dom"/>
</dbReference>